<evidence type="ECO:0000313" key="2">
    <source>
        <dbReference type="EMBL" id="KAL2840026.1"/>
    </source>
</evidence>
<name>A0ABR4JJM0_9EURO</name>
<proteinExistence type="predicted"/>
<dbReference type="Proteomes" id="UP001610444">
    <property type="component" value="Unassembled WGS sequence"/>
</dbReference>
<gene>
    <name evidence="2" type="ORF">BJX68DRAFT_258678</name>
</gene>
<protein>
    <submittedName>
        <fullName evidence="2">Uncharacterized protein</fullName>
    </submittedName>
</protein>
<comment type="caution">
    <text evidence="2">The sequence shown here is derived from an EMBL/GenBank/DDBJ whole genome shotgun (WGS) entry which is preliminary data.</text>
</comment>
<keyword evidence="3" id="KW-1185">Reference proteome</keyword>
<dbReference type="EMBL" id="JBFXLR010000069">
    <property type="protein sequence ID" value="KAL2840026.1"/>
    <property type="molecule type" value="Genomic_DNA"/>
</dbReference>
<feature type="compositionally biased region" description="Basic and acidic residues" evidence="1">
    <location>
        <begin position="43"/>
        <end position="69"/>
    </location>
</feature>
<feature type="region of interest" description="Disordered" evidence="1">
    <location>
        <begin position="40"/>
        <end position="78"/>
    </location>
</feature>
<evidence type="ECO:0000313" key="3">
    <source>
        <dbReference type="Proteomes" id="UP001610444"/>
    </source>
</evidence>
<accession>A0ABR4JJM0</accession>
<evidence type="ECO:0000256" key="1">
    <source>
        <dbReference type="SAM" id="MobiDB-lite"/>
    </source>
</evidence>
<organism evidence="2 3">
    <name type="scientific">Aspergillus pseudodeflectus</name>
    <dbReference type="NCBI Taxonomy" id="176178"/>
    <lineage>
        <taxon>Eukaryota</taxon>
        <taxon>Fungi</taxon>
        <taxon>Dikarya</taxon>
        <taxon>Ascomycota</taxon>
        <taxon>Pezizomycotina</taxon>
        <taxon>Eurotiomycetes</taxon>
        <taxon>Eurotiomycetidae</taxon>
        <taxon>Eurotiales</taxon>
        <taxon>Aspergillaceae</taxon>
        <taxon>Aspergillus</taxon>
        <taxon>Aspergillus subgen. Nidulantes</taxon>
    </lineage>
</organism>
<feature type="compositionally biased region" description="Polar residues" evidence="1">
    <location>
        <begin position="1"/>
        <end position="15"/>
    </location>
</feature>
<dbReference type="RefSeq" id="XP_070893835.1">
    <property type="nucleotide sequence ID" value="XM_071043571.1"/>
</dbReference>
<sequence>MGSQEGSLLQQNKPTLTDIPREHNIDRTYPIFELFDVSPAQSAEREASEAEAAREEARAVREISERETSGEVAIQSHARPANEQIYEIDERLAENAQVFLEALNDSYRSEMVSKLRREVSMAIKRNKDFLEGSYLGELKEIQAQRAALDTWERNAKNAMINGDSQCLDDPDKILASEFSNGTIDVLVPPHS</sequence>
<reference evidence="2 3" key="1">
    <citation type="submission" date="2024-07" db="EMBL/GenBank/DDBJ databases">
        <title>Section-level genome sequencing and comparative genomics of Aspergillus sections Usti and Cavernicolus.</title>
        <authorList>
            <consortium name="Lawrence Berkeley National Laboratory"/>
            <person name="Nybo J.L."/>
            <person name="Vesth T.C."/>
            <person name="Theobald S."/>
            <person name="Frisvad J.C."/>
            <person name="Larsen T.O."/>
            <person name="Kjaerboelling I."/>
            <person name="Rothschild-Mancinelli K."/>
            <person name="Lyhne E.K."/>
            <person name="Kogle M.E."/>
            <person name="Barry K."/>
            <person name="Clum A."/>
            <person name="Na H."/>
            <person name="Ledsgaard L."/>
            <person name="Lin J."/>
            <person name="Lipzen A."/>
            <person name="Kuo A."/>
            <person name="Riley R."/>
            <person name="Mondo S."/>
            <person name="LaButti K."/>
            <person name="Haridas S."/>
            <person name="Pangalinan J."/>
            <person name="Salamov A.A."/>
            <person name="Simmons B.A."/>
            <person name="Magnuson J.K."/>
            <person name="Chen J."/>
            <person name="Drula E."/>
            <person name="Henrissat B."/>
            <person name="Wiebenga A."/>
            <person name="Lubbers R.J."/>
            <person name="Gomes A.C."/>
            <person name="Macurrencykelacurrency M.R."/>
            <person name="Stajich J."/>
            <person name="Grigoriev I.V."/>
            <person name="Mortensen U.H."/>
            <person name="De vries R.P."/>
            <person name="Baker S.E."/>
            <person name="Andersen M.R."/>
        </authorList>
    </citation>
    <scope>NUCLEOTIDE SEQUENCE [LARGE SCALE GENOMIC DNA]</scope>
    <source>
        <strain evidence="2 3">CBS 756.74</strain>
    </source>
</reference>
<feature type="region of interest" description="Disordered" evidence="1">
    <location>
        <begin position="1"/>
        <end position="22"/>
    </location>
</feature>
<dbReference type="GeneID" id="98158735"/>